<dbReference type="InterPro" id="IPR002490">
    <property type="entry name" value="V-ATPase_116kDa_su"/>
</dbReference>
<feature type="coiled-coil region" evidence="10">
    <location>
        <begin position="127"/>
        <end position="197"/>
    </location>
</feature>
<dbReference type="AlphaFoldDB" id="A0A7J6Y955"/>
<evidence type="ECO:0000256" key="7">
    <source>
        <dbReference type="ARBA" id="ARBA00023065"/>
    </source>
</evidence>
<dbReference type="GO" id="GO:0007035">
    <property type="term" value="P:vacuolar acidification"/>
    <property type="evidence" value="ECO:0007669"/>
    <property type="project" value="TreeGrafter"/>
</dbReference>
<comment type="similarity">
    <text evidence="2 9">Belongs to the V-ATPase 116 kDa subunit family.</text>
</comment>
<keyword evidence="6 9" id="KW-1133">Transmembrane helix</keyword>
<evidence type="ECO:0000256" key="8">
    <source>
        <dbReference type="ARBA" id="ARBA00023136"/>
    </source>
</evidence>
<dbReference type="GO" id="GO:0046961">
    <property type="term" value="F:proton-transporting ATPase activity, rotational mechanism"/>
    <property type="evidence" value="ECO:0007669"/>
    <property type="project" value="InterPro"/>
</dbReference>
<evidence type="ECO:0000256" key="5">
    <source>
        <dbReference type="ARBA" id="ARBA00022781"/>
    </source>
</evidence>
<evidence type="ECO:0000313" key="11">
    <source>
        <dbReference type="EMBL" id="KAF5223209.1"/>
    </source>
</evidence>
<comment type="caution">
    <text evidence="11">The sequence shown here is derived from an EMBL/GenBank/DDBJ whole genome shotgun (WGS) entry which is preliminary data.</text>
</comment>
<evidence type="ECO:0000256" key="10">
    <source>
        <dbReference type="SAM" id="Coils"/>
    </source>
</evidence>
<feature type="transmembrane region" description="Helical" evidence="9">
    <location>
        <begin position="458"/>
        <end position="483"/>
    </location>
</feature>
<evidence type="ECO:0000256" key="2">
    <source>
        <dbReference type="ARBA" id="ARBA00009904"/>
    </source>
</evidence>
<dbReference type="InterPro" id="IPR026028">
    <property type="entry name" value="V-type_ATPase_116kDa_su_euka"/>
</dbReference>
<dbReference type="VEuPathDB" id="TriTrypDB:ECC02_003749"/>
<keyword evidence="8 9" id="KW-0472">Membrane</keyword>
<evidence type="ECO:0000256" key="4">
    <source>
        <dbReference type="ARBA" id="ARBA00022692"/>
    </source>
</evidence>
<dbReference type="GO" id="GO:0051117">
    <property type="term" value="F:ATPase binding"/>
    <property type="evidence" value="ECO:0007669"/>
    <property type="project" value="TreeGrafter"/>
</dbReference>
<dbReference type="EMBL" id="JABDHM010000021">
    <property type="protein sequence ID" value="KAF5223209.1"/>
    <property type="molecule type" value="Genomic_DNA"/>
</dbReference>
<name>A0A7J6Y955_TRYCR</name>
<dbReference type="Pfam" id="PF01496">
    <property type="entry name" value="V_ATPase_I"/>
    <property type="match status" value="1"/>
</dbReference>
<evidence type="ECO:0000256" key="3">
    <source>
        <dbReference type="ARBA" id="ARBA00022448"/>
    </source>
</evidence>
<keyword evidence="7 9" id="KW-0406">Ion transport</keyword>
<feature type="transmembrane region" description="Helical" evidence="9">
    <location>
        <begin position="16"/>
        <end position="36"/>
    </location>
</feature>
<keyword evidence="10" id="KW-0175">Coiled coil</keyword>
<feature type="transmembrane region" description="Helical" evidence="9">
    <location>
        <begin position="495"/>
        <end position="518"/>
    </location>
</feature>
<feature type="transmembrane region" description="Helical" evidence="9">
    <location>
        <begin position="676"/>
        <end position="699"/>
    </location>
</feature>
<dbReference type="GO" id="GO:0000220">
    <property type="term" value="C:vacuolar proton-transporting V-type ATPase, V0 domain"/>
    <property type="evidence" value="ECO:0007669"/>
    <property type="project" value="InterPro"/>
</dbReference>
<dbReference type="PIRSF" id="PIRSF001293">
    <property type="entry name" value="ATP6V0A1"/>
    <property type="match status" value="1"/>
</dbReference>
<dbReference type="VEuPathDB" id="TriTrypDB:BCY84_18423"/>
<proteinExistence type="inferred from homology"/>
<keyword evidence="5 9" id="KW-0375">Hydrogen ion transport</keyword>
<evidence type="ECO:0000256" key="6">
    <source>
        <dbReference type="ARBA" id="ARBA00022989"/>
    </source>
</evidence>
<keyword evidence="4 9" id="KW-0812">Transmembrane</keyword>
<reference evidence="11 12" key="1">
    <citation type="journal article" date="2019" name="Genome Biol. Evol.">
        <title>Nanopore Sequencing Significantly Improves Genome Assembly of the Protozoan Parasite Trypanosoma cruzi.</title>
        <authorList>
            <person name="Diaz-Viraque F."/>
            <person name="Pita S."/>
            <person name="Greif G."/>
            <person name="de Souza R.C.M."/>
            <person name="Iraola G."/>
            <person name="Robello C."/>
        </authorList>
    </citation>
    <scope>NUCLEOTIDE SEQUENCE [LARGE SCALE GENOMIC DNA]</scope>
    <source>
        <strain evidence="11 12">Berenice</strain>
    </source>
</reference>
<feature type="transmembrane region" description="Helical" evidence="9">
    <location>
        <begin position="857"/>
        <end position="879"/>
    </location>
</feature>
<dbReference type="PANTHER" id="PTHR11629">
    <property type="entry name" value="VACUOLAR PROTON ATPASES"/>
    <property type="match status" value="1"/>
</dbReference>
<keyword evidence="3 9" id="KW-0813">Transport</keyword>
<evidence type="ECO:0000313" key="12">
    <source>
        <dbReference type="Proteomes" id="UP000583944"/>
    </source>
</evidence>
<feature type="coiled-coil region" evidence="10">
    <location>
        <begin position="310"/>
        <end position="344"/>
    </location>
</feature>
<feature type="transmembrane region" description="Helical" evidence="9">
    <location>
        <begin position="580"/>
        <end position="602"/>
    </location>
</feature>
<comment type="function">
    <text evidence="9">Essential component of the vacuolar proton pump (V-ATPase), a multimeric enzyme that catalyzes the translocation of protons across the membranes. Required for assembly and activity of the V-ATPase.</text>
</comment>
<sequence>MVGEICFALCRTKLTYFSFFFFFFCLFSLASIPNLVTDLLFSSLYKYVDVHAPPLAIEEEDLINMPREGASGLWRSEDMIRLDVITQREVLYETVVCIGLLGKAKFVDVNNDVTAFSRHFTAEIRRYDEMERKLSIINGELARERELVEACSPSLDARDDVKRVLCSTMIEEDEEKVDSLVEELKRVNASLQGLRSEMNFRLELSLLHTWLQDLVSSHFSQPSVAFLQTPHLLGMVDAARAEAMYAMAYRATKGNVLIELDNKPAMLLDPITGERCIAKTPFAIIAPSPGLLKRVERLVLTLGATVHSLRDVSQAKMEEQHREMEELQEMYDRMHVRKLELIQQHARIYHELLRIVRMKKKVFTTMNLCVVSGSTCTASVWIPKKHEHTLRAAIREAVHASAGEVFSVVTLHSSQRNPPTFFDTNKFTQCFQSIVDSYGAARYKEINPGVFTIVTFPYLFGIMYGDIGHGMLLLLFAFYLILMENHWNRCQLNEILAMLFGGRYLLLLMGVFSIYMGALYNDFFGFSVGLFSSAYAWPPIGEQNGTVHPLGEKNRTGVYPMGLDVAWAETENKLEFYNSVKMKCAVIVGVVQMLTGNVLSLFNHIYNRELHKAIFLFIPEILFLLCTFGYMSLLIVVKWCTRWENTSEAPSILETMTNFFLQPGIVSQPLYNGQKWVQILLLLTAFAMVPVMLLVMPLIEVRKHREEYLGYRLFLDSVSLPAINGSDSKTSEDPIVTVSTARRNEFPVASLENTLGSHLGMGWENNHTEDTPLGHASYGTGAAPADYDDYEGGNRLDSSEVFIHYVIHTIEYVLGCVSNTASYLRLWALSLAHAQLSEVFFNFAVVKVLGMDTTGVFIAAGIAIWLAVTLAVLVGMEALSAFLHALRLHWVEFNNKFYVGDGVAHEPFDLLNHLEY</sequence>
<feature type="transmembrane region" description="Helical" evidence="9">
    <location>
        <begin position="614"/>
        <end position="637"/>
    </location>
</feature>
<protein>
    <recommendedName>
        <fullName evidence="9">V-type proton ATPase subunit a</fullName>
    </recommendedName>
</protein>
<dbReference type="PANTHER" id="PTHR11629:SF63">
    <property type="entry name" value="V-TYPE PROTON ATPASE SUBUNIT A"/>
    <property type="match status" value="1"/>
</dbReference>
<evidence type="ECO:0000256" key="1">
    <source>
        <dbReference type="ARBA" id="ARBA00004141"/>
    </source>
</evidence>
<gene>
    <name evidence="11" type="ORF">ECC02_003749</name>
</gene>
<accession>A0A7J6Y955</accession>
<organism evidence="11 12">
    <name type="scientific">Trypanosoma cruzi</name>
    <dbReference type="NCBI Taxonomy" id="5693"/>
    <lineage>
        <taxon>Eukaryota</taxon>
        <taxon>Discoba</taxon>
        <taxon>Euglenozoa</taxon>
        <taxon>Kinetoplastea</taxon>
        <taxon>Metakinetoplastina</taxon>
        <taxon>Trypanosomatida</taxon>
        <taxon>Trypanosomatidae</taxon>
        <taxon>Trypanosoma</taxon>
        <taxon>Schizotrypanum</taxon>
    </lineage>
</organism>
<evidence type="ECO:0000256" key="9">
    <source>
        <dbReference type="RuleBase" id="RU361189"/>
    </source>
</evidence>
<dbReference type="Proteomes" id="UP000583944">
    <property type="component" value="Unassembled WGS sequence"/>
</dbReference>
<comment type="subcellular location">
    <subcellularLocation>
        <location evidence="1">Membrane</location>
        <topology evidence="1">Multi-pass membrane protein</topology>
    </subcellularLocation>
</comment>